<dbReference type="Pfam" id="PF00246">
    <property type="entry name" value="Peptidase_M14"/>
    <property type="match status" value="2"/>
</dbReference>
<evidence type="ECO:0000256" key="7">
    <source>
        <dbReference type="PROSITE-ProRule" id="PRU01379"/>
    </source>
</evidence>
<dbReference type="RefSeq" id="WP_145053875.1">
    <property type="nucleotide sequence ID" value="NZ_CP036433.1"/>
</dbReference>
<evidence type="ECO:0000256" key="2">
    <source>
        <dbReference type="ARBA" id="ARBA00005988"/>
    </source>
</evidence>
<dbReference type="GO" id="GO:0006508">
    <property type="term" value="P:proteolysis"/>
    <property type="evidence" value="ECO:0007669"/>
    <property type="project" value="UniProtKB-KW"/>
</dbReference>
<feature type="active site" description="Proton donor/acceptor" evidence="7">
    <location>
        <position position="372"/>
    </location>
</feature>
<feature type="domain" description="Peptidase M14" evidence="10">
    <location>
        <begin position="44"/>
        <end position="397"/>
    </location>
</feature>
<dbReference type="SUPFAM" id="SSF53187">
    <property type="entry name" value="Zn-dependent exopeptidases"/>
    <property type="match status" value="1"/>
</dbReference>
<dbReference type="AlphaFoldDB" id="A0A518DTD8"/>
<evidence type="ECO:0000256" key="9">
    <source>
        <dbReference type="SAM" id="SignalP"/>
    </source>
</evidence>
<evidence type="ECO:0000256" key="4">
    <source>
        <dbReference type="ARBA" id="ARBA00022801"/>
    </source>
</evidence>
<evidence type="ECO:0000313" key="11">
    <source>
        <dbReference type="EMBL" id="QDU95100.1"/>
    </source>
</evidence>
<dbReference type="Proteomes" id="UP000317648">
    <property type="component" value="Chromosome"/>
</dbReference>
<name>A0A518DTD8_9BACT</name>
<feature type="chain" id="PRO_5021877213" evidence="9">
    <location>
        <begin position="22"/>
        <end position="582"/>
    </location>
</feature>
<dbReference type="GO" id="GO:0005615">
    <property type="term" value="C:extracellular space"/>
    <property type="evidence" value="ECO:0007669"/>
    <property type="project" value="TreeGrafter"/>
</dbReference>
<keyword evidence="11" id="KW-0121">Carboxypeptidase</keyword>
<dbReference type="PANTHER" id="PTHR11705:SF143">
    <property type="entry name" value="SLL0236 PROTEIN"/>
    <property type="match status" value="1"/>
</dbReference>
<feature type="signal peptide" evidence="9">
    <location>
        <begin position="1"/>
        <end position="21"/>
    </location>
</feature>
<dbReference type="OrthoDB" id="9811296at2"/>
<keyword evidence="9" id="KW-0732">Signal</keyword>
<gene>
    <name evidence="11" type="primary">cpt</name>
    <name evidence="11" type="ORF">Pla8534_29120</name>
</gene>
<dbReference type="KEGG" id="lcre:Pla8534_29120"/>
<evidence type="ECO:0000256" key="1">
    <source>
        <dbReference type="ARBA" id="ARBA00001947"/>
    </source>
</evidence>
<dbReference type="GO" id="GO:0004181">
    <property type="term" value="F:metallocarboxypeptidase activity"/>
    <property type="evidence" value="ECO:0007669"/>
    <property type="project" value="InterPro"/>
</dbReference>
<accession>A0A518DTD8</accession>
<evidence type="ECO:0000256" key="6">
    <source>
        <dbReference type="ARBA" id="ARBA00023049"/>
    </source>
</evidence>
<keyword evidence="3" id="KW-0645">Protease</keyword>
<dbReference type="Gene3D" id="3.40.630.10">
    <property type="entry name" value="Zn peptidases"/>
    <property type="match status" value="1"/>
</dbReference>
<reference evidence="11 12" key="1">
    <citation type="submission" date="2019-02" db="EMBL/GenBank/DDBJ databases">
        <title>Deep-cultivation of Planctomycetes and their phenomic and genomic characterization uncovers novel biology.</title>
        <authorList>
            <person name="Wiegand S."/>
            <person name="Jogler M."/>
            <person name="Boedeker C."/>
            <person name="Pinto D."/>
            <person name="Vollmers J."/>
            <person name="Rivas-Marin E."/>
            <person name="Kohn T."/>
            <person name="Peeters S.H."/>
            <person name="Heuer A."/>
            <person name="Rast P."/>
            <person name="Oberbeckmann S."/>
            <person name="Bunk B."/>
            <person name="Jeske O."/>
            <person name="Meyerdierks A."/>
            <person name="Storesund J.E."/>
            <person name="Kallscheuer N."/>
            <person name="Luecker S."/>
            <person name="Lage O.M."/>
            <person name="Pohl T."/>
            <person name="Merkel B.J."/>
            <person name="Hornburger P."/>
            <person name="Mueller R.-W."/>
            <person name="Bruemmer F."/>
            <person name="Labrenz M."/>
            <person name="Spormann A.M."/>
            <person name="Op den Camp H."/>
            <person name="Overmann J."/>
            <person name="Amann R."/>
            <person name="Jetten M.S.M."/>
            <person name="Mascher T."/>
            <person name="Medema M.H."/>
            <person name="Devos D.P."/>
            <person name="Kaster A.-K."/>
            <person name="Ovreas L."/>
            <person name="Rohde M."/>
            <person name="Galperin M.Y."/>
            <person name="Jogler C."/>
        </authorList>
    </citation>
    <scope>NUCLEOTIDE SEQUENCE [LARGE SCALE GENOMIC DNA]</scope>
    <source>
        <strain evidence="11 12">Pla85_3_4</strain>
    </source>
</reference>
<evidence type="ECO:0000256" key="3">
    <source>
        <dbReference type="ARBA" id="ARBA00022670"/>
    </source>
</evidence>
<evidence type="ECO:0000256" key="5">
    <source>
        <dbReference type="ARBA" id="ARBA00022833"/>
    </source>
</evidence>
<dbReference type="GO" id="GO:0008270">
    <property type="term" value="F:zinc ion binding"/>
    <property type="evidence" value="ECO:0007669"/>
    <property type="project" value="InterPro"/>
</dbReference>
<dbReference type="CDD" id="cd06905">
    <property type="entry name" value="M14-like"/>
    <property type="match status" value="1"/>
</dbReference>
<comment type="cofactor">
    <cofactor evidence="1">
        <name>Zn(2+)</name>
        <dbReference type="ChEBI" id="CHEBI:29105"/>
    </cofactor>
</comment>
<feature type="region of interest" description="Disordered" evidence="8">
    <location>
        <begin position="153"/>
        <end position="191"/>
    </location>
</feature>
<dbReference type="EMBL" id="CP036433">
    <property type="protein sequence ID" value="QDU95100.1"/>
    <property type="molecule type" value="Genomic_DNA"/>
</dbReference>
<comment type="similarity">
    <text evidence="2 7">Belongs to the peptidase M14 family.</text>
</comment>
<keyword evidence="5" id="KW-0862">Zinc</keyword>
<evidence type="ECO:0000259" key="10">
    <source>
        <dbReference type="PROSITE" id="PS52035"/>
    </source>
</evidence>
<keyword evidence="4 11" id="KW-0378">Hydrolase</keyword>
<dbReference type="PROSITE" id="PS52035">
    <property type="entry name" value="PEPTIDASE_M14"/>
    <property type="match status" value="1"/>
</dbReference>
<keyword evidence="6" id="KW-0482">Metalloprotease</keyword>
<proteinExistence type="inferred from homology"/>
<sequence length="582" mass="66240" precursor="true">MKYLAGFLLLVCAICLRPATAAEPFEYHALGAPARPQVDVNWNRYRDYGQATKLLQDLAKAHPDYVRMQSLGKTYGKREMWLLTISDFAHGDVEEKPAFWIDGGIHANEIQAVEVVLYTAWFLLEKRGESEQIQRLLKERTFYLLPMMSPDARDAHFHEPNTTHSPRSGLRPVDDDGDGEVDEDGADDLDKDGHITQMRVRDKNGRWKAHEKFPELMVRVPDGERGEFTLLGVEGLDNDGDGEVNEDSDGYYDPNRDWAWNWQPGYVQRGAWRYPFSVEENRMVRDFIVAHPQIAGAQTYHNAGGMILRGPGVKTDRFDASDIAVYNALAEPAKKMLPGYRYINVANDLYEVYGGEFDWFHQMQGVFTFNNELWTPFNFFREHDGGGFFGSAENQHLFNQRLLFGEALSPWREVDHPQYGRIEVGGFRKNFLRQPPSFLLEEESHRNMAFTLIHADEMPLLQIESASARSLGQGLVEVTVAIHNPKITPTHAAADVKNRITRPDLVTIEGADLQVSAGMQSEDSLFRKFDEQIRRPEKIQVENVPGRKTVFVRWLVTGKPPFQIQVSSIKGGQAEAKIITLD</sequence>
<dbReference type="SMART" id="SM00631">
    <property type="entry name" value="Zn_pept"/>
    <property type="match status" value="1"/>
</dbReference>
<organism evidence="11 12">
    <name type="scientific">Lignipirellula cremea</name>
    <dbReference type="NCBI Taxonomy" id="2528010"/>
    <lineage>
        <taxon>Bacteria</taxon>
        <taxon>Pseudomonadati</taxon>
        <taxon>Planctomycetota</taxon>
        <taxon>Planctomycetia</taxon>
        <taxon>Pirellulales</taxon>
        <taxon>Pirellulaceae</taxon>
        <taxon>Lignipirellula</taxon>
    </lineage>
</organism>
<dbReference type="EC" id="3.4.17.18" evidence="11"/>
<evidence type="ECO:0000313" key="12">
    <source>
        <dbReference type="Proteomes" id="UP000317648"/>
    </source>
</evidence>
<feature type="compositionally biased region" description="Acidic residues" evidence="8">
    <location>
        <begin position="175"/>
        <end position="190"/>
    </location>
</feature>
<dbReference type="InterPro" id="IPR000834">
    <property type="entry name" value="Peptidase_M14"/>
</dbReference>
<dbReference type="PANTHER" id="PTHR11705">
    <property type="entry name" value="PROTEASE FAMILY M14 CARBOXYPEPTIDASE A,B"/>
    <property type="match status" value="1"/>
</dbReference>
<keyword evidence="12" id="KW-1185">Reference proteome</keyword>
<evidence type="ECO:0000256" key="8">
    <source>
        <dbReference type="SAM" id="MobiDB-lite"/>
    </source>
</evidence>
<protein>
    <submittedName>
        <fullName evidence="11">Carboxypeptidase T</fullName>
        <ecNumber evidence="11">3.4.17.18</ecNumber>
    </submittedName>
</protein>